<evidence type="ECO:0000313" key="2">
    <source>
        <dbReference type="Proteomes" id="UP000230750"/>
    </source>
</evidence>
<evidence type="ECO:0000313" key="1">
    <source>
        <dbReference type="EMBL" id="PIK35051.1"/>
    </source>
</evidence>
<organism evidence="1 2">
    <name type="scientific">Stichopus japonicus</name>
    <name type="common">Sea cucumber</name>
    <dbReference type="NCBI Taxonomy" id="307972"/>
    <lineage>
        <taxon>Eukaryota</taxon>
        <taxon>Metazoa</taxon>
        <taxon>Echinodermata</taxon>
        <taxon>Eleutherozoa</taxon>
        <taxon>Echinozoa</taxon>
        <taxon>Holothuroidea</taxon>
        <taxon>Aspidochirotacea</taxon>
        <taxon>Aspidochirotida</taxon>
        <taxon>Stichopodidae</taxon>
        <taxon>Apostichopus</taxon>
    </lineage>
</organism>
<keyword evidence="2" id="KW-1185">Reference proteome</keyword>
<protein>
    <submittedName>
        <fullName evidence="1">Uncharacterized protein</fullName>
    </submittedName>
</protein>
<reference evidence="1 2" key="1">
    <citation type="journal article" date="2017" name="PLoS Biol.">
        <title>The sea cucumber genome provides insights into morphological evolution and visceral regeneration.</title>
        <authorList>
            <person name="Zhang X."/>
            <person name="Sun L."/>
            <person name="Yuan J."/>
            <person name="Sun Y."/>
            <person name="Gao Y."/>
            <person name="Zhang L."/>
            <person name="Li S."/>
            <person name="Dai H."/>
            <person name="Hamel J.F."/>
            <person name="Liu C."/>
            <person name="Yu Y."/>
            <person name="Liu S."/>
            <person name="Lin W."/>
            <person name="Guo K."/>
            <person name="Jin S."/>
            <person name="Xu P."/>
            <person name="Storey K.B."/>
            <person name="Huan P."/>
            <person name="Zhang T."/>
            <person name="Zhou Y."/>
            <person name="Zhang J."/>
            <person name="Lin C."/>
            <person name="Li X."/>
            <person name="Xing L."/>
            <person name="Huo D."/>
            <person name="Sun M."/>
            <person name="Wang L."/>
            <person name="Mercier A."/>
            <person name="Li F."/>
            <person name="Yang H."/>
            <person name="Xiang J."/>
        </authorList>
    </citation>
    <scope>NUCLEOTIDE SEQUENCE [LARGE SCALE GENOMIC DNA]</scope>
    <source>
        <strain evidence="1">Shaxun</strain>
        <tissue evidence="1">Muscle</tissue>
    </source>
</reference>
<feature type="non-terminal residue" evidence="1">
    <location>
        <position position="1"/>
    </location>
</feature>
<gene>
    <name evidence="1" type="ORF">BSL78_28137</name>
</gene>
<dbReference type="Proteomes" id="UP000230750">
    <property type="component" value="Unassembled WGS sequence"/>
</dbReference>
<accession>A0A2G8JH20</accession>
<proteinExistence type="predicted"/>
<comment type="caution">
    <text evidence="1">The sequence shown here is derived from an EMBL/GenBank/DDBJ whole genome shotgun (WGS) entry which is preliminary data.</text>
</comment>
<dbReference type="AlphaFoldDB" id="A0A2G8JH20"/>
<sequence length="275" mass="31917">EGKKGVVKLLVKLATLDHDSYQMLHQMLTLHSNGKLKGQKLSPVDIANGPDLRPYTFVGLPELRPSAIQRVLFEVRDNVMSVSEMQEVKLLHKLLRVQRFFVDLVGATSWDMMLRLVFLGETTREVLKHFCKCNLRSTLGELKTFCRQLQREEDMKFDGFQGADGAIGTLLNLMWHCLRHRCWRTFQYSVDHRSSFLTCLRHHPTIVIPKKHCVEICPYMSTVYTKMQIHISVSMVRWWMTVRNQYNCIHELILAFTCPKDWVIDACSGTGNCQM</sequence>
<name>A0A2G8JH20_STIJA</name>
<dbReference type="EMBL" id="MRZV01002001">
    <property type="protein sequence ID" value="PIK35051.1"/>
    <property type="molecule type" value="Genomic_DNA"/>
</dbReference>